<feature type="domain" description="Ice-binding protein C-terminal" evidence="1">
    <location>
        <begin position="185"/>
        <end position="206"/>
    </location>
</feature>
<evidence type="ECO:0000259" key="1">
    <source>
        <dbReference type="Pfam" id="PF07589"/>
    </source>
</evidence>
<organism evidence="2 3">
    <name type="scientific">Candidatus Nitrosymbiomonas proteolyticus</name>
    <dbReference type="NCBI Taxonomy" id="2608984"/>
    <lineage>
        <taxon>Bacteria</taxon>
        <taxon>Bacillati</taxon>
        <taxon>Armatimonadota</taxon>
        <taxon>Armatimonadota incertae sedis</taxon>
        <taxon>Candidatus Nitrosymbiomonas</taxon>
    </lineage>
</organism>
<evidence type="ECO:0000313" key="2">
    <source>
        <dbReference type="EMBL" id="BBO22643.1"/>
    </source>
</evidence>
<evidence type="ECO:0000313" key="3">
    <source>
        <dbReference type="Proteomes" id="UP000662873"/>
    </source>
</evidence>
<dbReference type="EMBL" id="AP021858">
    <property type="protein sequence ID" value="BBO22643.1"/>
    <property type="molecule type" value="Genomic_DNA"/>
</dbReference>
<protein>
    <recommendedName>
        <fullName evidence="1">Ice-binding protein C-terminal domain-containing protein</fullName>
    </recommendedName>
</protein>
<name>A0A809R4X3_9BACT</name>
<sequence length="208" mass="21536">MGSNYRSSMVRLVGVGLIGLVAGSVFADVLISNMPGNDGSQSAAINNLRRKAMAFTTPAGLPYTITSVITRLNANPNAAPVLELHGDTGSNLPSGAFHTFTNPGAFGTGIQNYTFTGNVALAASTKYWLVMYQPAATTPFDWKASSPAQTPTGLATHAGSLFTTNGGTSWSSSSILVSYEIQATAVPEPATLAALGLGLAAVIRRKKR</sequence>
<gene>
    <name evidence="2" type="ORF">NPRO_02380</name>
</gene>
<reference evidence="2" key="1">
    <citation type="journal article" name="DNA Res.">
        <title>The physiological potential of anammox bacteria as revealed by their core genome structure.</title>
        <authorList>
            <person name="Okubo T."/>
            <person name="Toyoda A."/>
            <person name="Fukuhara K."/>
            <person name="Uchiyama I."/>
            <person name="Harigaya Y."/>
            <person name="Kuroiwa M."/>
            <person name="Suzuki T."/>
            <person name="Murakami Y."/>
            <person name="Suwa Y."/>
            <person name="Takami H."/>
        </authorList>
    </citation>
    <scope>NUCLEOTIDE SEQUENCE</scope>
    <source>
        <strain evidence="2">317325-2</strain>
    </source>
</reference>
<dbReference type="Proteomes" id="UP000662873">
    <property type="component" value="Chromosome"/>
</dbReference>
<dbReference type="InterPro" id="IPR013424">
    <property type="entry name" value="Ice-binding_C"/>
</dbReference>
<proteinExistence type="predicted"/>
<dbReference type="NCBIfam" id="NF041539">
    <property type="entry name" value="choice_anch_R"/>
    <property type="match status" value="1"/>
</dbReference>
<dbReference type="AlphaFoldDB" id="A0A809R4X3"/>
<dbReference type="Pfam" id="PF07589">
    <property type="entry name" value="PEP-CTERM"/>
    <property type="match status" value="1"/>
</dbReference>
<accession>A0A809R4X3</accession>
<dbReference type="NCBIfam" id="TIGR02595">
    <property type="entry name" value="PEP_CTERM"/>
    <property type="match status" value="1"/>
</dbReference>
<dbReference type="KEGG" id="npy:NPRO_02380"/>